<keyword evidence="5" id="KW-0653">Protein transport</keyword>
<dbReference type="EMBL" id="CP053923">
    <property type="protein sequence ID" value="QNT71156.1"/>
    <property type="molecule type" value="Genomic_DNA"/>
</dbReference>
<dbReference type="NCBIfam" id="TIGR00945">
    <property type="entry name" value="tatC"/>
    <property type="match status" value="1"/>
</dbReference>
<feature type="transmembrane region" description="Helical" evidence="5">
    <location>
        <begin position="158"/>
        <end position="187"/>
    </location>
</feature>
<dbReference type="Proteomes" id="UP000516369">
    <property type="component" value="Chromosome"/>
</dbReference>
<proteinExistence type="inferred from homology"/>
<evidence type="ECO:0000313" key="7">
    <source>
        <dbReference type="EMBL" id="QNT71156.1"/>
    </source>
</evidence>
<feature type="region of interest" description="Disordered" evidence="6">
    <location>
        <begin position="250"/>
        <end position="279"/>
    </location>
</feature>
<evidence type="ECO:0000313" key="8">
    <source>
        <dbReference type="Proteomes" id="UP000516369"/>
    </source>
</evidence>
<reference evidence="7 8" key="1">
    <citation type="submission" date="2020-05" db="EMBL/GenBank/DDBJ databases">
        <title>Complete closed genome sequence of Defluviicoccus vanus.</title>
        <authorList>
            <person name="Bessarab I."/>
            <person name="Arumugam K."/>
            <person name="Maszenan A.M."/>
            <person name="Seviour R.J."/>
            <person name="Williams R.B."/>
        </authorList>
    </citation>
    <scope>NUCLEOTIDE SEQUENCE [LARGE SCALE GENOMIC DNA]</scope>
    <source>
        <strain evidence="7 8">Ben 114</strain>
    </source>
</reference>
<keyword evidence="5" id="KW-0813">Transport</keyword>
<feature type="transmembrane region" description="Helical" evidence="5">
    <location>
        <begin position="105"/>
        <end position="127"/>
    </location>
</feature>
<dbReference type="PRINTS" id="PR01840">
    <property type="entry name" value="TATCFAMILY"/>
</dbReference>
<keyword evidence="4 5" id="KW-0472">Membrane</keyword>
<comment type="subcellular location">
    <subcellularLocation>
        <location evidence="5">Cell membrane</location>
        <topology evidence="5">Multi-pass membrane protein</topology>
    </subcellularLocation>
    <subcellularLocation>
        <location evidence="1">Membrane</location>
        <topology evidence="1">Multi-pass membrane protein</topology>
    </subcellularLocation>
</comment>
<dbReference type="GO" id="GO:0065002">
    <property type="term" value="P:intracellular protein transmembrane transport"/>
    <property type="evidence" value="ECO:0007669"/>
    <property type="project" value="TreeGrafter"/>
</dbReference>
<dbReference type="PANTHER" id="PTHR30371:SF0">
    <property type="entry name" value="SEC-INDEPENDENT PROTEIN TRANSLOCASE PROTEIN TATC, CHLOROPLASTIC-RELATED"/>
    <property type="match status" value="1"/>
</dbReference>
<keyword evidence="5" id="KW-1003">Cell membrane</keyword>
<evidence type="ECO:0000256" key="5">
    <source>
        <dbReference type="HAMAP-Rule" id="MF_00902"/>
    </source>
</evidence>
<dbReference type="InterPro" id="IPR002033">
    <property type="entry name" value="TatC"/>
</dbReference>
<dbReference type="HAMAP" id="MF_00902">
    <property type="entry name" value="TatC"/>
    <property type="match status" value="1"/>
</dbReference>
<organism evidence="7 8">
    <name type="scientific">Defluviicoccus vanus</name>
    <dbReference type="NCBI Taxonomy" id="111831"/>
    <lineage>
        <taxon>Bacteria</taxon>
        <taxon>Pseudomonadati</taxon>
        <taxon>Pseudomonadota</taxon>
        <taxon>Alphaproteobacteria</taxon>
        <taxon>Rhodospirillales</taxon>
        <taxon>Rhodospirillaceae</taxon>
        <taxon>Defluviicoccus</taxon>
    </lineage>
</organism>
<dbReference type="InterPro" id="IPR019820">
    <property type="entry name" value="Sec-indep_translocase_CS"/>
</dbReference>
<keyword evidence="5" id="KW-0811">Translocation</keyword>
<keyword evidence="3 5" id="KW-1133">Transmembrane helix</keyword>
<dbReference type="GO" id="GO:0043953">
    <property type="term" value="P:protein transport by the Tat complex"/>
    <property type="evidence" value="ECO:0007669"/>
    <property type="project" value="UniProtKB-UniRule"/>
</dbReference>
<evidence type="ECO:0000256" key="6">
    <source>
        <dbReference type="SAM" id="MobiDB-lite"/>
    </source>
</evidence>
<keyword evidence="8" id="KW-1185">Reference proteome</keyword>
<feature type="transmembrane region" description="Helical" evidence="5">
    <location>
        <begin position="199"/>
        <end position="216"/>
    </location>
</feature>
<feature type="transmembrane region" description="Helical" evidence="5">
    <location>
        <begin position="72"/>
        <end position="93"/>
    </location>
</feature>
<sequence>MPLTEHLVELRRRLLYCVVAVLLLFIVCYVFAADIYAFLARPLGDALSAHGDTDRRMIFTGLHEAFFTYMKVAFFTAMFIAFPVIAVQIWKFVAPGLYKNERKAFLPFLIATPVLFFIGGAFAYYVVFPLAWRFFLGFEVPKDGNGLPIQLEAKVDQYLALVMQLIFAFGLCFQMPVVLTLLGRAGIITAQDMRQKRRYAIVAAFVLAAVLTPPDVLSQTSLAIPMIVLYELSILAVRWIERQRVVDATDAEQAEDGTDGPLNADSPPGPAPGGPGDTA</sequence>
<dbReference type="GO" id="GO:0033281">
    <property type="term" value="C:TAT protein transport complex"/>
    <property type="evidence" value="ECO:0007669"/>
    <property type="project" value="UniProtKB-UniRule"/>
</dbReference>
<evidence type="ECO:0000256" key="1">
    <source>
        <dbReference type="ARBA" id="ARBA00004141"/>
    </source>
</evidence>
<accession>A0A7H1N620</accession>
<feature type="transmembrane region" description="Helical" evidence="5">
    <location>
        <begin position="14"/>
        <end position="39"/>
    </location>
</feature>
<gene>
    <name evidence="5 7" type="primary">tatC</name>
    <name evidence="7" type="ORF">HQ394_06015</name>
</gene>
<comment type="subunit">
    <text evidence="5">The Tat system comprises two distinct complexes: a TatABC complex, containing multiple copies of TatA, TatB and TatC subunits, and a separate TatA complex, containing only TatA subunits. Substrates initially bind to the TatABC complex, which probably triggers association of the separate TatA complex to form the active translocon.</text>
</comment>
<evidence type="ECO:0000256" key="2">
    <source>
        <dbReference type="ARBA" id="ARBA00022692"/>
    </source>
</evidence>
<feature type="transmembrane region" description="Helical" evidence="5">
    <location>
        <begin position="222"/>
        <end position="240"/>
    </location>
</feature>
<dbReference type="GO" id="GO:0009977">
    <property type="term" value="F:proton motive force dependent protein transmembrane transporter activity"/>
    <property type="evidence" value="ECO:0007669"/>
    <property type="project" value="TreeGrafter"/>
</dbReference>
<dbReference type="PROSITE" id="PS01218">
    <property type="entry name" value="TATC"/>
    <property type="match status" value="1"/>
</dbReference>
<keyword evidence="2 5" id="KW-0812">Transmembrane</keyword>
<protein>
    <recommendedName>
        <fullName evidence="5">Sec-independent protein translocase protein TatC</fullName>
    </recommendedName>
</protein>
<dbReference type="Pfam" id="PF00902">
    <property type="entry name" value="TatC"/>
    <property type="match status" value="1"/>
</dbReference>
<comment type="function">
    <text evidence="5">Part of the twin-arginine translocation (Tat) system that transports large folded proteins containing a characteristic twin-arginine motif in their signal peptide across membranes. Together with TatB, TatC is part of a receptor directly interacting with Tat signal peptides.</text>
</comment>
<comment type="similarity">
    <text evidence="5">Belongs to the TatC family.</text>
</comment>
<dbReference type="AlphaFoldDB" id="A0A7H1N620"/>
<evidence type="ECO:0000256" key="3">
    <source>
        <dbReference type="ARBA" id="ARBA00022989"/>
    </source>
</evidence>
<name>A0A7H1N620_9PROT</name>
<dbReference type="PANTHER" id="PTHR30371">
    <property type="entry name" value="SEC-INDEPENDENT PROTEIN TRANSLOCASE PROTEIN TATC"/>
    <property type="match status" value="1"/>
</dbReference>
<dbReference type="KEGG" id="dvn:HQ394_06015"/>
<evidence type="ECO:0000256" key="4">
    <source>
        <dbReference type="ARBA" id="ARBA00023136"/>
    </source>
</evidence>